<evidence type="ECO:0000313" key="2">
    <source>
        <dbReference type="Proteomes" id="UP000494255"/>
    </source>
</evidence>
<reference evidence="1 2" key="1">
    <citation type="submission" date="2020-04" db="EMBL/GenBank/DDBJ databases">
        <authorList>
            <person name="De Canck E."/>
        </authorList>
    </citation>
    <scope>NUCLEOTIDE SEQUENCE [LARGE SCALE GENOMIC DNA]</scope>
    <source>
        <strain evidence="1 2">LMG 24238</strain>
    </source>
</reference>
<dbReference type="RefSeq" id="WP_175054383.1">
    <property type="nucleotide sequence ID" value="NZ_CADIKC010000015.1"/>
</dbReference>
<keyword evidence="2" id="KW-1185">Reference proteome</keyword>
<evidence type="ECO:0000313" key="1">
    <source>
        <dbReference type="EMBL" id="CAB3742768.1"/>
    </source>
</evidence>
<dbReference type="GeneID" id="97045500"/>
<organism evidence="1 2">
    <name type="scientific">Paraburkholderia sediminicola</name>
    <dbReference type="NCBI Taxonomy" id="458836"/>
    <lineage>
        <taxon>Bacteria</taxon>
        <taxon>Pseudomonadati</taxon>
        <taxon>Pseudomonadota</taxon>
        <taxon>Betaproteobacteria</taxon>
        <taxon>Burkholderiales</taxon>
        <taxon>Burkholderiaceae</taxon>
        <taxon>Paraburkholderia</taxon>
    </lineage>
</organism>
<dbReference type="EMBL" id="CADIKC010000015">
    <property type="protein sequence ID" value="CAB3742768.1"/>
    <property type="molecule type" value="Genomic_DNA"/>
</dbReference>
<sequence>MPYVTVDVDVDLRQIDRDDLIKELESRGMPSMFGVEVSVAQIFEAFYLGNEAAGVDLTKQWLQQTTGRVLP</sequence>
<gene>
    <name evidence="1" type="ORF">LMG24238_06937</name>
</gene>
<proteinExistence type="predicted"/>
<name>A0A6J5CR33_9BURK</name>
<dbReference type="Proteomes" id="UP000494255">
    <property type="component" value="Unassembled WGS sequence"/>
</dbReference>
<protein>
    <submittedName>
        <fullName evidence="1">Uncharacterized protein</fullName>
    </submittedName>
</protein>
<accession>A0A6J5CR33</accession>
<dbReference type="AlphaFoldDB" id="A0A6J5CR33"/>